<dbReference type="InterPro" id="IPR002781">
    <property type="entry name" value="TM_pro_TauE-like"/>
</dbReference>
<dbReference type="PANTHER" id="PTHR30269:SF0">
    <property type="entry name" value="MEMBRANE TRANSPORTER PROTEIN YFCA-RELATED"/>
    <property type="match status" value="1"/>
</dbReference>
<evidence type="ECO:0000313" key="9">
    <source>
        <dbReference type="EMBL" id="ACZ37837.1"/>
    </source>
</evidence>
<comment type="subcellular location">
    <subcellularLocation>
        <location evidence="1 8">Cell membrane</location>
        <topology evidence="1 8">Multi-pass membrane protein</topology>
    </subcellularLocation>
</comment>
<dbReference type="PANTHER" id="PTHR30269">
    <property type="entry name" value="TRANSMEMBRANE PROTEIN YFCA"/>
    <property type="match status" value="1"/>
</dbReference>
<evidence type="ECO:0000256" key="6">
    <source>
        <dbReference type="ARBA" id="ARBA00022989"/>
    </source>
</evidence>
<organism evidence="9 10">
    <name type="scientific">Sphaerobacter thermophilus (strain ATCC 49802 / DSM 20745 / KCCM 41009 / NCIMB 13125 / S 6022)</name>
    <dbReference type="NCBI Taxonomy" id="479434"/>
    <lineage>
        <taxon>Bacteria</taxon>
        <taxon>Pseudomonadati</taxon>
        <taxon>Thermomicrobiota</taxon>
        <taxon>Thermomicrobia</taxon>
        <taxon>Sphaerobacterales</taxon>
        <taxon>Sphaerobacterineae</taxon>
        <taxon>Sphaerobacteraceae</taxon>
        <taxon>Sphaerobacter</taxon>
    </lineage>
</organism>
<evidence type="ECO:0000256" key="3">
    <source>
        <dbReference type="ARBA" id="ARBA00022448"/>
    </source>
</evidence>
<evidence type="ECO:0000256" key="8">
    <source>
        <dbReference type="RuleBase" id="RU363041"/>
    </source>
</evidence>
<keyword evidence="4 8" id="KW-1003">Cell membrane</keyword>
<evidence type="ECO:0000256" key="2">
    <source>
        <dbReference type="ARBA" id="ARBA00009142"/>
    </source>
</evidence>
<reference evidence="10" key="1">
    <citation type="submission" date="2009-11" db="EMBL/GenBank/DDBJ databases">
        <title>The complete chromosome 1 of Sphaerobacter thermophilus DSM 20745.</title>
        <authorList>
            <person name="Lucas S."/>
            <person name="Copeland A."/>
            <person name="Lapidus A."/>
            <person name="Glavina del Rio T."/>
            <person name="Dalin E."/>
            <person name="Tice H."/>
            <person name="Bruce D."/>
            <person name="Goodwin L."/>
            <person name="Pitluck S."/>
            <person name="Kyrpides N."/>
            <person name="Mavromatis K."/>
            <person name="Ivanova N."/>
            <person name="Mikhailova N."/>
            <person name="LaButti K.M."/>
            <person name="Clum A."/>
            <person name="Sun H.I."/>
            <person name="Brettin T."/>
            <person name="Detter J.C."/>
            <person name="Han C."/>
            <person name="Larimer F."/>
            <person name="Land M."/>
            <person name="Hauser L."/>
            <person name="Markowitz V."/>
            <person name="Cheng J.F."/>
            <person name="Hugenholtz P."/>
            <person name="Woyke T."/>
            <person name="Wu D."/>
            <person name="Steenblock K."/>
            <person name="Schneider S."/>
            <person name="Pukall R."/>
            <person name="Goeker M."/>
            <person name="Klenk H.P."/>
            <person name="Eisen J.A."/>
        </authorList>
    </citation>
    <scope>NUCLEOTIDE SEQUENCE [LARGE SCALE GENOMIC DNA]</scope>
    <source>
        <strain evidence="10">ATCC 49802 / DSM 20745 / S 6022</strain>
    </source>
</reference>
<dbReference type="OrthoDB" id="9807082at2"/>
<keyword evidence="7 8" id="KW-0472">Membrane</keyword>
<keyword evidence="3" id="KW-0813">Transport</keyword>
<gene>
    <name evidence="9" type="ordered locus">Sthe_0398</name>
</gene>
<evidence type="ECO:0000256" key="4">
    <source>
        <dbReference type="ARBA" id="ARBA00022475"/>
    </source>
</evidence>
<feature type="transmembrane region" description="Helical" evidence="8">
    <location>
        <begin position="147"/>
        <end position="172"/>
    </location>
</feature>
<keyword evidence="5 8" id="KW-0812">Transmembrane</keyword>
<reference evidence="9 10" key="2">
    <citation type="journal article" date="2010" name="Stand. Genomic Sci.">
        <title>Complete genome sequence of Desulfohalobium retbaense type strain (HR(100)).</title>
        <authorList>
            <person name="Spring S."/>
            <person name="Nolan M."/>
            <person name="Lapidus A."/>
            <person name="Glavina Del Rio T."/>
            <person name="Copeland A."/>
            <person name="Tice H."/>
            <person name="Cheng J.F."/>
            <person name="Lucas S."/>
            <person name="Land M."/>
            <person name="Chen F."/>
            <person name="Bruce D."/>
            <person name="Goodwin L."/>
            <person name="Pitluck S."/>
            <person name="Ivanova N."/>
            <person name="Mavromatis K."/>
            <person name="Mikhailova N."/>
            <person name="Pati A."/>
            <person name="Chen A."/>
            <person name="Palaniappan K."/>
            <person name="Hauser L."/>
            <person name="Chang Y.J."/>
            <person name="Jeffries C.D."/>
            <person name="Munk C."/>
            <person name="Kiss H."/>
            <person name="Chain P."/>
            <person name="Han C."/>
            <person name="Brettin T."/>
            <person name="Detter J.C."/>
            <person name="Schuler E."/>
            <person name="Goker M."/>
            <person name="Rohde M."/>
            <person name="Bristow J."/>
            <person name="Eisen J.A."/>
            <person name="Markowitz V."/>
            <person name="Hugenholtz P."/>
            <person name="Kyrpides N.C."/>
            <person name="Klenk H.P."/>
        </authorList>
    </citation>
    <scope>NUCLEOTIDE SEQUENCE [LARGE SCALE GENOMIC DNA]</scope>
    <source>
        <strain evidence="10">ATCC 49802 / DSM 20745 / S 6022</strain>
    </source>
</reference>
<dbReference type="Pfam" id="PF01925">
    <property type="entry name" value="TauE"/>
    <property type="match status" value="1"/>
</dbReference>
<evidence type="ECO:0000256" key="1">
    <source>
        <dbReference type="ARBA" id="ARBA00004651"/>
    </source>
</evidence>
<dbReference type="EMBL" id="CP001823">
    <property type="protein sequence ID" value="ACZ37837.1"/>
    <property type="molecule type" value="Genomic_DNA"/>
</dbReference>
<dbReference type="STRING" id="479434.Sthe_0398"/>
<proteinExistence type="inferred from homology"/>
<accession>D1C7K4</accession>
<evidence type="ECO:0000313" key="10">
    <source>
        <dbReference type="Proteomes" id="UP000002027"/>
    </source>
</evidence>
<dbReference type="InterPro" id="IPR052017">
    <property type="entry name" value="TSUP"/>
</dbReference>
<dbReference type="HOGENOM" id="CLU_045498_7_0_0"/>
<dbReference type="AlphaFoldDB" id="D1C7K4"/>
<feature type="transmembrane region" description="Helical" evidence="8">
    <location>
        <begin position="179"/>
        <end position="198"/>
    </location>
</feature>
<dbReference type="Proteomes" id="UP000002027">
    <property type="component" value="Chromosome 1"/>
</dbReference>
<dbReference type="KEGG" id="sti:Sthe_0398"/>
<feature type="transmembrane region" description="Helical" evidence="8">
    <location>
        <begin position="235"/>
        <end position="252"/>
    </location>
</feature>
<keyword evidence="10" id="KW-1185">Reference proteome</keyword>
<dbReference type="GO" id="GO:0005886">
    <property type="term" value="C:plasma membrane"/>
    <property type="evidence" value="ECO:0007669"/>
    <property type="project" value="UniProtKB-SubCell"/>
</dbReference>
<feature type="transmembrane region" description="Helical" evidence="8">
    <location>
        <begin position="75"/>
        <end position="95"/>
    </location>
</feature>
<feature type="transmembrane region" description="Helical" evidence="8">
    <location>
        <begin position="204"/>
        <end position="223"/>
    </location>
</feature>
<keyword evidence="6 8" id="KW-1133">Transmembrane helix</keyword>
<dbReference type="eggNOG" id="COG0730">
    <property type="taxonomic scope" value="Bacteria"/>
</dbReference>
<name>D1C7K4_SPHTD</name>
<sequence length="253" mass="26322">MVTLGEAALLGSAGFIGGGINAVAGGGSLISFPALLAVGYPSITANVTNTVAVWPGTIGGSLAYRRELEGQRDRIVLLGITSVVGSLIGSVLLLASPARLFDQIVPFLILFACALLAVQERLALWVLRRQGDDASGERSAGVIGAQLLASIYGAYFTAGLGILILAFLGIFLRDNMQRLNALKGLLSVVINGVSALYFALFGPVVWPVAALMAVASWTGGYLGVRVARRLSPSRLRAVVLIYGVGVALWLLVT</sequence>
<comment type="similarity">
    <text evidence="2 8">Belongs to the 4-toluene sulfonate uptake permease (TSUP) (TC 2.A.102) family.</text>
</comment>
<evidence type="ECO:0000256" key="7">
    <source>
        <dbReference type="ARBA" id="ARBA00023136"/>
    </source>
</evidence>
<dbReference type="RefSeq" id="WP_012870884.1">
    <property type="nucleotide sequence ID" value="NC_013523.1"/>
</dbReference>
<evidence type="ECO:0000256" key="5">
    <source>
        <dbReference type="ARBA" id="ARBA00022692"/>
    </source>
</evidence>
<dbReference type="InParanoid" id="D1C7K4"/>
<protein>
    <recommendedName>
        <fullName evidence="8">Probable membrane transporter protein</fullName>
    </recommendedName>
</protein>